<comment type="caution">
    <text evidence="2">The sequence shown here is derived from an EMBL/GenBank/DDBJ whole genome shotgun (WGS) entry which is preliminary data.</text>
</comment>
<proteinExistence type="predicted"/>
<evidence type="ECO:0000256" key="1">
    <source>
        <dbReference type="SAM" id="MobiDB-lite"/>
    </source>
</evidence>
<dbReference type="AlphaFoldDB" id="A0A2N5TXZ9"/>
<name>A0A2N5TXZ9_9BASI</name>
<accession>A0A2N5TXZ9</accession>
<feature type="region of interest" description="Disordered" evidence="1">
    <location>
        <begin position="46"/>
        <end position="77"/>
    </location>
</feature>
<dbReference type="EMBL" id="PGCJ01000380">
    <property type="protein sequence ID" value="PLW30376.1"/>
    <property type="molecule type" value="Genomic_DNA"/>
</dbReference>
<reference evidence="2 3" key="1">
    <citation type="submission" date="2017-11" db="EMBL/GenBank/DDBJ databases">
        <title>De novo assembly and phasing of dikaryotic genomes from two isolates of Puccinia coronata f. sp. avenae, the causal agent of oat crown rust.</title>
        <authorList>
            <person name="Miller M.E."/>
            <person name="Zhang Y."/>
            <person name="Omidvar V."/>
            <person name="Sperschneider J."/>
            <person name="Schwessinger B."/>
            <person name="Raley C."/>
            <person name="Palmer J.M."/>
            <person name="Garnica D."/>
            <person name="Upadhyaya N."/>
            <person name="Rathjen J."/>
            <person name="Taylor J.M."/>
            <person name="Park R.F."/>
            <person name="Dodds P.N."/>
            <person name="Hirsch C.D."/>
            <person name="Kianian S.F."/>
            <person name="Figueroa M."/>
        </authorList>
    </citation>
    <scope>NUCLEOTIDE SEQUENCE [LARGE SCALE GENOMIC DNA]</scope>
    <source>
        <strain evidence="2">12NC29</strain>
    </source>
</reference>
<dbReference type="Proteomes" id="UP000235388">
    <property type="component" value="Unassembled WGS sequence"/>
</dbReference>
<organism evidence="2 3">
    <name type="scientific">Puccinia coronata f. sp. avenae</name>
    <dbReference type="NCBI Taxonomy" id="200324"/>
    <lineage>
        <taxon>Eukaryota</taxon>
        <taxon>Fungi</taxon>
        <taxon>Dikarya</taxon>
        <taxon>Basidiomycota</taxon>
        <taxon>Pucciniomycotina</taxon>
        <taxon>Pucciniomycetes</taxon>
        <taxon>Pucciniales</taxon>
        <taxon>Pucciniaceae</taxon>
        <taxon>Puccinia</taxon>
    </lineage>
</organism>
<evidence type="ECO:0000313" key="2">
    <source>
        <dbReference type="EMBL" id="PLW30376.1"/>
    </source>
</evidence>
<protein>
    <submittedName>
        <fullName evidence="2">Uncharacterized protein</fullName>
    </submittedName>
</protein>
<gene>
    <name evidence="2" type="ORF">PCANC_24156</name>
</gene>
<sequence length="77" mass="8568">MAHSPSKLTTTYVFIPEFTCRLPQTDEAGYQLFPSPDIGFSHRLPAHRVSQSSSSSVETLDRLPLLTPSSHMHDPSQ</sequence>
<evidence type="ECO:0000313" key="3">
    <source>
        <dbReference type="Proteomes" id="UP000235388"/>
    </source>
</evidence>
<keyword evidence="3" id="KW-1185">Reference proteome</keyword>